<name>A0A4R5AMW4_9ACTN</name>
<evidence type="ECO:0000313" key="4">
    <source>
        <dbReference type="Proteomes" id="UP000295217"/>
    </source>
</evidence>
<reference evidence="3 4" key="1">
    <citation type="submission" date="2019-02" db="EMBL/GenBank/DDBJ databases">
        <title>Draft genome sequences of novel Actinobacteria.</title>
        <authorList>
            <person name="Sahin N."/>
            <person name="Ay H."/>
            <person name="Saygin H."/>
        </authorList>
    </citation>
    <scope>NUCLEOTIDE SEQUENCE [LARGE SCALE GENOMIC DNA]</scope>
    <source>
        <strain evidence="3 4">8K307</strain>
    </source>
</reference>
<feature type="region of interest" description="Disordered" evidence="2">
    <location>
        <begin position="374"/>
        <end position="393"/>
    </location>
</feature>
<feature type="coiled-coil region" evidence="1">
    <location>
        <begin position="302"/>
        <end position="363"/>
    </location>
</feature>
<feature type="compositionally biased region" description="Basic and acidic residues" evidence="2">
    <location>
        <begin position="381"/>
        <end position="392"/>
    </location>
</feature>
<dbReference type="AlphaFoldDB" id="A0A4R5AMW4"/>
<feature type="coiled-coil region" evidence="1">
    <location>
        <begin position="571"/>
        <end position="624"/>
    </location>
</feature>
<dbReference type="RefSeq" id="WP_132101024.1">
    <property type="nucleotide sequence ID" value="NZ_SMLB01000001.1"/>
</dbReference>
<dbReference type="Proteomes" id="UP000295217">
    <property type="component" value="Unassembled WGS sequence"/>
</dbReference>
<gene>
    <name evidence="3" type="ORF">E1262_00150</name>
</gene>
<organism evidence="3 4">
    <name type="scientific">Jiangella aurantiaca</name>
    <dbReference type="NCBI Taxonomy" id="2530373"/>
    <lineage>
        <taxon>Bacteria</taxon>
        <taxon>Bacillati</taxon>
        <taxon>Actinomycetota</taxon>
        <taxon>Actinomycetes</taxon>
        <taxon>Jiangellales</taxon>
        <taxon>Jiangellaceae</taxon>
        <taxon>Jiangella</taxon>
    </lineage>
</organism>
<evidence type="ECO:0000313" key="3">
    <source>
        <dbReference type="EMBL" id="TDD72949.1"/>
    </source>
</evidence>
<keyword evidence="4" id="KW-1185">Reference proteome</keyword>
<feature type="coiled-coil region" evidence="1">
    <location>
        <begin position="242"/>
        <end position="269"/>
    </location>
</feature>
<keyword evidence="1" id="KW-0175">Coiled coil</keyword>
<evidence type="ECO:0000256" key="2">
    <source>
        <dbReference type="SAM" id="MobiDB-lite"/>
    </source>
</evidence>
<comment type="caution">
    <text evidence="3">The sequence shown here is derived from an EMBL/GenBank/DDBJ whole genome shotgun (WGS) entry which is preliminary data.</text>
</comment>
<proteinExistence type="predicted"/>
<feature type="coiled-coil region" evidence="1">
    <location>
        <begin position="650"/>
        <end position="677"/>
    </location>
</feature>
<dbReference type="OrthoDB" id="3307982at2"/>
<evidence type="ECO:0000256" key="1">
    <source>
        <dbReference type="SAM" id="Coils"/>
    </source>
</evidence>
<sequence>MSAAAPGAFDVVGERVLVGVQVVDISRLSTHPVPMIGQGLVTVAGQGPKDSNGAGKSSFIAALSLLHADEQWKLASGAAGAAELLFTAELAAQEGRWSNVDRGYVIGVFAPPGSAPQDDAVTVWLRINRKAPYLDLRWTSGLHVPYGATESERAARVDELWGQLPRSNGRTDFHAGQLSRVLFGQNARCVSFLSTSVRSSQAANLLAQPLNDLPPHRIFDAIATLTGLDRELEHEQVLRSAEHRHRSEVEETERQIAEWESEVAVIEAGIARRLAARELLGEARTAWRSRCARHLLDGVERAAELRQALAELDDTEAALRQELEAVEDRLAALTDDDESARRFEAAQRKRNELIARDRELEAAQLAATQHLDRLTTTQRQLSDEARAADGRTPDVAAAELAEARTALEDAIAAQAVARAAANEAARRMAAAESGDDVAAEQVERLRAAGLGAAALVDVVAVDPAERDAWEPRLSPYREAVVVGRKDATKAAKALAGLPGSLLVLADPRNVAAGGFDLSTFLDAVAARAGKGAVVDEAAGVLAIGGFAEPITGQPARVAAAQEAHRELTASLDAAAAVVEQARTALSRAETRAKAAEAAERAEALQDEIGELRAANAERQEHRDALAPGLTEAEAAYAHELGVHNSREERITSLRDTRKRLTQTLREKEADRFALTEERDRLALLDREKAWGDSPDAARRHLVELQADLQTRTTTAWDEDATRLTDEVAVRCFPPGTPPEELTAELRELLVTPNWSGAALETRVSLVAALLRALDTHLRDHEDHDRHQLKQIAEQRARRTADLDAARLGYSEAEQTVRAHRTSLAAGIKTMLRKVAAEFDRLDQEYGGYGAGLDYPEPEPPSEPDKPWRWTVSPKWRRAEGQRMSAYTLRSNTAQMDEKAVKLVCAAALARGGDRPLLLILDELGRNLGKQHRREAVALFERIGNDHNITVVGALQDDMERYAIEASGLYIKLRRRSDTMAYNEEPVVVGNDANTDRVELLHSWMSSYRPGTLDVESTGTA</sequence>
<protein>
    <submittedName>
        <fullName evidence="3">Chromosome segregation ATPase</fullName>
    </submittedName>
</protein>
<dbReference type="EMBL" id="SMLB01000001">
    <property type="protein sequence ID" value="TDD72949.1"/>
    <property type="molecule type" value="Genomic_DNA"/>
</dbReference>
<feature type="region of interest" description="Disordered" evidence="2">
    <location>
        <begin position="849"/>
        <end position="868"/>
    </location>
</feature>
<accession>A0A4R5AMW4</accession>